<dbReference type="EC" id="2.1.1.72" evidence="3"/>
<dbReference type="InterPro" id="IPR036890">
    <property type="entry name" value="HATPase_C_sf"/>
</dbReference>
<name>G2PIZ3_ALLRU</name>
<dbReference type="GO" id="GO:0009007">
    <property type="term" value="F:site-specific DNA-methyltransferase (adenine-specific) activity"/>
    <property type="evidence" value="ECO:0007669"/>
    <property type="project" value="UniProtKB-EC"/>
</dbReference>
<dbReference type="SUPFAM" id="SSF53335">
    <property type="entry name" value="S-adenosyl-L-methionine-dependent methyltransferases"/>
    <property type="match status" value="1"/>
</dbReference>
<dbReference type="InterPro" id="IPR000055">
    <property type="entry name" value="Restrct_endonuc_typeI_TRD"/>
</dbReference>
<dbReference type="OrthoDB" id="9814572at2"/>
<comment type="similarity">
    <text evidence="1">Belongs to the N(4)/N(6)-methyltransferase family.</text>
</comment>
<dbReference type="Gene3D" id="3.40.50.150">
    <property type="entry name" value="Vaccinia Virus protein VP39"/>
    <property type="match status" value="1"/>
</dbReference>
<keyword evidence="13" id="KW-1185">Reference proteome</keyword>
<dbReference type="HOGENOM" id="CLU_340608_0_0_10"/>
<evidence type="ECO:0000256" key="9">
    <source>
        <dbReference type="ARBA" id="ARBA00047942"/>
    </source>
</evidence>
<dbReference type="EMBL" id="CP002999">
    <property type="protein sequence ID" value="AEM70792.1"/>
    <property type="molecule type" value="Genomic_DNA"/>
</dbReference>
<accession>G2PIZ3</accession>
<proteinExistence type="inferred from homology"/>
<reference evidence="12 13" key="2">
    <citation type="journal article" date="2012" name="Stand. Genomic Sci.">
        <title>Complete genome sequence of the facultatively anaerobic, appendaged bacterium Muricauda ruestringensis type strain (B1(T)).</title>
        <authorList>
            <person name="Huntemann M."/>
            <person name="Teshima H."/>
            <person name="Lapidus A."/>
            <person name="Nolan M."/>
            <person name="Lucas S."/>
            <person name="Hammon N."/>
            <person name="Deshpande S."/>
            <person name="Cheng J.F."/>
            <person name="Tapia R."/>
            <person name="Goodwin L.A."/>
            <person name="Pitluck S."/>
            <person name="Liolios K."/>
            <person name="Pagani I."/>
            <person name="Ivanova N."/>
            <person name="Mavromatis K."/>
            <person name="Mikhailova N."/>
            <person name="Pati A."/>
            <person name="Chen A."/>
            <person name="Palaniappan K."/>
            <person name="Land M."/>
            <person name="Hauser L."/>
            <person name="Pan C."/>
            <person name="Brambilla E.M."/>
            <person name="Rohde M."/>
            <person name="Spring S."/>
            <person name="Goker M."/>
            <person name="Detter J.C."/>
            <person name="Bristow J."/>
            <person name="Eisen J.A."/>
            <person name="Markowitz V."/>
            <person name="Hugenholtz P."/>
            <person name="Kyrpides N.C."/>
            <person name="Klenk H.P."/>
            <person name="Woyke T."/>
        </authorList>
    </citation>
    <scope>NUCLEOTIDE SEQUENCE [LARGE SCALE GENOMIC DNA]</scope>
    <source>
        <strain evidence="13">DSM 13258 / LMG 19739 / B1</strain>
    </source>
</reference>
<dbReference type="Gene3D" id="3.30.565.10">
    <property type="entry name" value="Histidine kinase-like ATPase, C-terminal domain"/>
    <property type="match status" value="1"/>
</dbReference>
<dbReference type="eggNOG" id="COG0732">
    <property type="taxonomic scope" value="Bacteria"/>
</dbReference>
<gene>
    <name evidence="12" type="ordered locus">Murru_1752</name>
</gene>
<feature type="domain" description="Type I restriction modification DNA specificity" evidence="10">
    <location>
        <begin position="465"/>
        <end position="558"/>
    </location>
</feature>
<dbReference type="STRING" id="886377.Murru_1752"/>
<dbReference type="GO" id="GO:0032259">
    <property type="term" value="P:methylation"/>
    <property type="evidence" value="ECO:0007669"/>
    <property type="project" value="UniProtKB-KW"/>
</dbReference>
<evidence type="ECO:0000256" key="3">
    <source>
        <dbReference type="ARBA" id="ARBA00011900"/>
    </source>
</evidence>
<evidence type="ECO:0000256" key="8">
    <source>
        <dbReference type="ARBA" id="ARBA00023125"/>
    </source>
</evidence>
<evidence type="ECO:0000256" key="4">
    <source>
        <dbReference type="ARBA" id="ARBA00022603"/>
    </source>
</evidence>
<keyword evidence="6" id="KW-0949">S-adenosyl-L-methionine</keyword>
<protein>
    <recommendedName>
        <fullName evidence="3">site-specific DNA-methyltransferase (adenine-specific)</fullName>
        <ecNumber evidence="3">2.1.1.72</ecNumber>
    </recommendedName>
</protein>
<feature type="domain" description="DNA methylase adenine-specific" evidence="11">
    <location>
        <begin position="110"/>
        <end position="388"/>
    </location>
</feature>
<comment type="similarity">
    <text evidence="2">Belongs to the type-I restriction system S methylase family.</text>
</comment>
<evidence type="ECO:0000256" key="5">
    <source>
        <dbReference type="ARBA" id="ARBA00022679"/>
    </source>
</evidence>
<dbReference type="SUPFAM" id="SSF55874">
    <property type="entry name" value="ATPase domain of HSP90 chaperone/DNA topoisomerase II/histidine kinase"/>
    <property type="match status" value="1"/>
</dbReference>
<dbReference type="PANTHER" id="PTHR42933:SF1">
    <property type="entry name" value="SITE-SPECIFIC DNA-METHYLTRANSFERASE (ADENINE-SPECIFIC)"/>
    <property type="match status" value="1"/>
</dbReference>
<evidence type="ECO:0000259" key="10">
    <source>
        <dbReference type="Pfam" id="PF01420"/>
    </source>
</evidence>
<dbReference type="InterPro" id="IPR029063">
    <property type="entry name" value="SAM-dependent_MTases_sf"/>
</dbReference>
<keyword evidence="8" id="KW-0238">DNA-binding</keyword>
<keyword evidence="7" id="KW-0680">Restriction system</keyword>
<sequence>MQMNKSDYSRKELIGRIGNHIWQCASVIRNTRSNTNLYLLLYILSAYKDGVLNFSPRNYSDWSFNLKNEDENLFYRDIQKIFHPLFESLHERQIEEILHIINGIDLEQLIDNFKEVFEFVLNKIIDFDRKYSNVSINPEEISKLIIGLADLPKFSNVYNPFAGFASFGVYLEEGHMYYGQEINPNTWAIGQLRLKAHLNCFTHRYSLADSIENWNDFQDFDLIVASPPMRLQLKKHQSHNSIYTNHRTIEGFLVEKGMETLRYSNNGQLIVVFPLSFLFSGGAEGKLKKRLVDKNLIDTIITLPSGLLSNTVIPICVIVFKNHIKRPGFVKMIDGSSFYYKDNPKTKTLKYKDLLMLIKDDVETEFLRYVSIKEIYENDFDLSVSRYFLEDLVGSKLTSFAQIIRGTRAPMNESFKQVQIRDLKDDVFDSVLRSIELDSKIVKRGTFRIISESCLLIANKWNTLKPTYFKFTGESIAISQNITALKLNEDIVHPIYLINEFSSEYVENQVDSYRVGSVQPMLRTKDLKNIVFRIPDMKEQVAKVSGIIELSERLKKIESEKESLLTGIKKVETESSTSLSHILGKPLLSIGSSLEIIKNALTKIDPKWEKHYLSQSREFTLSDAFESISKNVKYIQELADRNTSMVSVSNFELEPIHFLKFLSSFVKDEKKSLKTNISLELDIHEDIKNQMSNQVIINGNIQKLRILLLNLLDNAKNHAFNENDIAHKINIEILPFTGNAKEASILNYDIDDKKSYVEVRVSNTGKSFPKDFKLEDYVRKNFAAGSTGNNGLGGYEVNEILKTLNSGKNALNIISNIPDSEYCTVVSFILPII</sequence>
<dbReference type="SUPFAM" id="SSF116734">
    <property type="entry name" value="DNA methylase specificity domain"/>
    <property type="match status" value="1"/>
</dbReference>
<dbReference type="GO" id="GO:0003677">
    <property type="term" value="F:DNA binding"/>
    <property type="evidence" value="ECO:0007669"/>
    <property type="project" value="UniProtKB-KW"/>
</dbReference>
<evidence type="ECO:0000256" key="7">
    <source>
        <dbReference type="ARBA" id="ARBA00022747"/>
    </source>
</evidence>
<comment type="catalytic activity">
    <reaction evidence="9">
        <text>a 2'-deoxyadenosine in DNA + S-adenosyl-L-methionine = an N(6)-methyl-2'-deoxyadenosine in DNA + S-adenosyl-L-homocysteine + H(+)</text>
        <dbReference type="Rhea" id="RHEA:15197"/>
        <dbReference type="Rhea" id="RHEA-COMP:12418"/>
        <dbReference type="Rhea" id="RHEA-COMP:12419"/>
        <dbReference type="ChEBI" id="CHEBI:15378"/>
        <dbReference type="ChEBI" id="CHEBI:57856"/>
        <dbReference type="ChEBI" id="CHEBI:59789"/>
        <dbReference type="ChEBI" id="CHEBI:90615"/>
        <dbReference type="ChEBI" id="CHEBI:90616"/>
        <dbReference type="EC" id="2.1.1.72"/>
    </reaction>
</comment>
<dbReference type="InterPro" id="IPR044946">
    <property type="entry name" value="Restrct_endonuc_typeI_TRD_sf"/>
</dbReference>
<organism evidence="12 13">
    <name type="scientific">Allomuricauda ruestringensis (strain DSM 13258 / CIP 107369 / LMG 19739 / B1)</name>
    <name type="common">Muricauda ruestringensis</name>
    <dbReference type="NCBI Taxonomy" id="886377"/>
    <lineage>
        <taxon>Bacteria</taxon>
        <taxon>Pseudomonadati</taxon>
        <taxon>Bacteroidota</taxon>
        <taxon>Flavobacteriia</taxon>
        <taxon>Flavobacteriales</taxon>
        <taxon>Flavobacteriaceae</taxon>
        <taxon>Flagellimonas</taxon>
    </lineage>
</organism>
<keyword evidence="5" id="KW-0808">Transferase</keyword>
<dbReference type="KEGG" id="mrs:Murru_1752"/>
<dbReference type="eggNOG" id="COG0286">
    <property type="taxonomic scope" value="Bacteria"/>
</dbReference>
<evidence type="ECO:0000313" key="12">
    <source>
        <dbReference type="EMBL" id="AEM70792.1"/>
    </source>
</evidence>
<dbReference type="GO" id="GO:0009307">
    <property type="term" value="P:DNA restriction-modification system"/>
    <property type="evidence" value="ECO:0007669"/>
    <property type="project" value="UniProtKB-KW"/>
</dbReference>
<evidence type="ECO:0000256" key="1">
    <source>
        <dbReference type="ARBA" id="ARBA00006594"/>
    </source>
</evidence>
<dbReference type="GO" id="GO:0008170">
    <property type="term" value="F:N-methyltransferase activity"/>
    <property type="evidence" value="ECO:0007669"/>
    <property type="project" value="InterPro"/>
</dbReference>
<dbReference type="InterPro" id="IPR051537">
    <property type="entry name" value="DNA_Adenine_Mtase"/>
</dbReference>
<dbReference type="Proteomes" id="UP000008908">
    <property type="component" value="Chromosome"/>
</dbReference>
<evidence type="ECO:0000256" key="6">
    <source>
        <dbReference type="ARBA" id="ARBA00022691"/>
    </source>
</evidence>
<evidence type="ECO:0000259" key="11">
    <source>
        <dbReference type="Pfam" id="PF02384"/>
    </source>
</evidence>
<dbReference type="PANTHER" id="PTHR42933">
    <property type="entry name" value="SLR6095 PROTEIN"/>
    <property type="match status" value="1"/>
</dbReference>
<keyword evidence="4 12" id="KW-0489">Methyltransferase</keyword>
<dbReference type="Gene3D" id="3.90.220.20">
    <property type="entry name" value="DNA methylase specificity domains"/>
    <property type="match status" value="1"/>
</dbReference>
<dbReference type="AlphaFoldDB" id="G2PIZ3"/>
<dbReference type="InterPro" id="IPR003356">
    <property type="entry name" value="DNA_methylase_A-5"/>
</dbReference>
<evidence type="ECO:0000313" key="13">
    <source>
        <dbReference type="Proteomes" id="UP000008908"/>
    </source>
</evidence>
<dbReference type="Pfam" id="PF02384">
    <property type="entry name" value="N6_Mtase"/>
    <property type="match status" value="1"/>
</dbReference>
<dbReference type="Pfam" id="PF01420">
    <property type="entry name" value="Methylase_S"/>
    <property type="match status" value="1"/>
</dbReference>
<evidence type="ECO:0000256" key="2">
    <source>
        <dbReference type="ARBA" id="ARBA00010923"/>
    </source>
</evidence>
<reference evidence="13" key="1">
    <citation type="submission" date="2011-08" db="EMBL/GenBank/DDBJ databases">
        <title>The complete genome of Muricauda ruestringensis DSM 13258.</title>
        <authorList>
            <person name="Lucas S."/>
            <person name="Han J."/>
            <person name="Lapidus A."/>
            <person name="Bruce D."/>
            <person name="Goodwin L."/>
            <person name="Pitluck S."/>
            <person name="Peters L."/>
            <person name="Kyrpides N."/>
            <person name="Mavromatis K."/>
            <person name="Ivanova N."/>
            <person name="Ovchinnikova G."/>
            <person name="Teshima H."/>
            <person name="Detter J.C."/>
            <person name="Tapia R."/>
            <person name="Han C."/>
            <person name="Land M."/>
            <person name="Hauser L."/>
            <person name="Markowitz V."/>
            <person name="Cheng J.-F."/>
            <person name="Hugenholtz P."/>
            <person name="Woyke T."/>
            <person name="Wu D."/>
            <person name="Spring S."/>
            <person name="Schroeder M."/>
            <person name="Brambilla E."/>
            <person name="Klenk H.-P."/>
            <person name="Eisen J.A."/>
        </authorList>
    </citation>
    <scope>NUCLEOTIDE SEQUENCE [LARGE SCALE GENOMIC DNA]</scope>
    <source>
        <strain evidence="13">DSM 13258 / LMG 19739 / B1</strain>
    </source>
</reference>